<evidence type="ECO:0000313" key="2">
    <source>
        <dbReference type="Proteomes" id="UP001062443"/>
    </source>
</evidence>
<sequence length="51" mass="5813">MGIEYPHQTKPEVSALSAINHSRSKNKQYQNLTSKDQLTVDEDRILKKIAS</sequence>
<evidence type="ECO:0008006" key="3">
    <source>
        <dbReference type="Google" id="ProtNLM"/>
    </source>
</evidence>
<evidence type="ECO:0000313" key="1">
    <source>
        <dbReference type="EMBL" id="GBR48440.1"/>
    </source>
</evidence>
<proteinExistence type="predicted"/>
<dbReference type="Proteomes" id="UP001062443">
    <property type="component" value="Unassembled WGS sequence"/>
</dbReference>
<accession>A0ABQ0QKW6</accession>
<keyword evidence="2" id="KW-1185">Reference proteome</keyword>
<gene>
    <name evidence="1" type="ORF">AA106556_1791</name>
</gene>
<reference evidence="1" key="1">
    <citation type="submission" date="2013-04" db="EMBL/GenBank/DDBJ databases">
        <title>The genome sequencing project of 58 acetic acid bacteria.</title>
        <authorList>
            <person name="Okamoto-Kainuma A."/>
            <person name="Ishikawa M."/>
            <person name="Umino S."/>
            <person name="Koizumi Y."/>
            <person name="Shiwa Y."/>
            <person name="Yoshikawa H."/>
            <person name="Matsutani M."/>
            <person name="Matsushita K."/>
        </authorList>
    </citation>
    <scope>NUCLEOTIDE SEQUENCE</scope>
    <source>
        <strain evidence="1">NBRC 106556</strain>
    </source>
</reference>
<organism evidence="1 2">
    <name type="scientific">Neokomagataea tanensis NBRC 106556</name>
    <dbReference type="NCBI Taxonomy" id="1223519"/>
    <lineage>
        <taxon>Bacteria</taxon>
        <taxon>Pseudomonadati</taxon>
        <taxon>Pseudomonadota</taxon>
        <taxon>Alphaproteobacteria</taxon>
        <taxon>Acetobacterales</taxon>
        <taxon>Acetobacteraceae</taxon>
        <taxon>Neokomagataea</taxon>
    </lineage>
</organism>
<protein>
    <recommendedName>
        <fullName evidence="3">Transposase</fullName>
    </recommendedName>
</protein>
<name>A0ABQ0QKW6_9PROT</name>
<comment type="caution">
    <text evidence="1">The sequence shown here is derived from an EMBL/GenBank/DDBJ whole genome shotgun (WGS) entry which is preliminary data.</text>
</comment>
<dbReference type="EMBL" id="BAQB01000036">
    <property type="protein sequence ID" value="GBR48440.1"/>
    <property type="molecule type" value="Genomic_DNA"/>
</dbReference>